<dbReference type="InterPro" id="IPR025841">
    <property type="entry name" value="CP_ATPgrasp_2"/>
</dbReference>
<feature type="domain" description="Circularly permuted ATP-grasp type 2" evidence="2">
    <location>
        <begin position="83"/>
        <end position="459"/>
    </location>
</feature>
<gene>
    <name evidence="3" type="ORF">G3T37_14265</name>
</gene>
<feature type="region of interest" description="Disordered" evidence="1">
    <location>
        <begin position="509"/>
        <end position="543"/>
    </location>
</feature>
<dbReference type="RefSeq" id="WP_163474567.1">
    <property type="nucleotide sequence ID" value="NZ_JAAGWZ010000005.1"/>
</dbReference>
<protein>
    <submittedName>
        <fullName evidence="3">Circularly permuted type 2 ATP-grasp protein</fullName>
    </submittedName>
</protein>
<evidence type="ECO:0000259" key="2">
    <source>
        <dbReference type="Pfam" id="PF14403"/>
    </source>
</evidence>
<name>A0A7C9PPP3_9MICO</name>
<keyword evidence="4" id="KW-1185">Reference proteome</keyword>
<comment type="caution">
    <text evidence="3">The sequence shown here is derived from an EMBL/GenBank/DDBJ whole genome shotgun (WGS) entry which is preliminary data.</text>
</comment>
<dbReference type="Pfam" id="PF14403">
    <property type="entry name" value="CP_ATPgrasp_2"/>
    <property type="match status" value="1"/>
</dbReference>
<reference evidence="3 4" key="1">
    <citation type="journal article" date="2014" name="Int. J. Syst. Evol. Microbiol.">
        <title>Description of Galbitalea soli gen. nov., sp. nov., and Frondihabitans sucicola sp. nov.</title>
        <authorList>
            <person name="Kim S.J."/>
            <person name="Lim J.M."/>
            <person name="Ahn J.H."/>
            <person name="Weon H.Y."/>
            <person name="Hamada M."/>
            <person name="Suzuki K."/>
            <person name="Ahn T.Y."/>
            <person name="Kwon S.W."/>
        </authorList>
    </citation>
    <scope>NUCLEOTIDE SEQUENCE [LARGE SCALE GENOMIC DNA]</scope>
    <source>
        <strain evidence="3 4">NBRC 108727</strain>
    </source>
</reference>
<evidence type="ECO:0000313" key="3">
    <source>
        <dbReference type="EMBL" id="NEM92514.1"/>
    </source>
</evidence>
<dbReference type="InterPro" id="IPR051680">
    <property type="entry name" value="ATP-dep_Glu-Cys_Ligase-2"/>
</dbReference>
<evidence type="ECO:0000313" key="4">
    <source>
        <dbReference type="Proteomes" id="UP000479756"/>
    </source>
</evidence>
<sequence>MGDLFDGYSSTVTRSKGAPAFDEMFAKPGAARKSYKEIHATLARMTQEELRGRTEALGASYLAQGVTFDFAGEERPFPLDAVPRVIDQAEWLHMEAGIKQRVQALERFLADIYGPQLAVRDGVIPAALITSSSHFHREAAGIVSANGVRIQVSGIDLIRDEAGTWRVLEDNVRVPSGVSYVISNRRVMAQTLPELFVSMRVRPVGDYPNRLLQALRASAPEGVDDPTVVVLTPGVFNSAYFEHTLLARLMGVELVEGRDLFCSGGRVWMRTTAGPTRVDVIYRRVDDEFLDPLQFRADSMLGSPGLLLAARLGNVTIANAVGNGVADDKLVYTYLPDLIRYYLAEDPIIPNVHTWRLEEPGALEEVLDRLDELVVKPVDGSGGKGLVVGPAASKDELATLRTRLLADPRGWIAQPVVQLSTIPTLVDDGMRARHADLRPFAVNDGKDVWVLPGGLTRVALPEGELVVNSSQGGGSKDTWVVGLDPLQTPRHDIQGLVADQAAPTSSIPIILSGDHTQDHSPLDGPKSNDQEQQQQQQIGEDAC</sequence>
<dbReference type="PIRSF" id="PIRSF005522">
    <property type="entry name" value="UCP005522"/>
    <property type="match status" value="1"/>
</dbReference>
<dbReference type="Gene3D" id="3.30.1490.270">
    <property type="match status" value="1"/>
</dbReference>
<dbReference type="PANTHER" id="PTHR34595">
    <property type="entry name" value="BLR5612 PROTEIN"/>
    <property type="match status" value="1"/>
</dbReference>
<organism evidence="3 4">
    <name type="scientific">Galbitalea soli</name>
    <dbReference type="NCBI Taxonomy" id="1268042"/>
    <lineage>
        <taxon>Bacteria</taxon>
        <taxon>Bacillati</taxon>
        <taxon>Actinomycetota</taxon>
        <taxon>Actinomycetes</taxon>
        <taxon>Micrococcales</taxon>
        <taxon>Microbacteriaceae</taxon>
        <taxon>Galbitalea</taxon>
    </lineage>
</organism>
<feature type="compositionally biased region" description="Basic and acidic residues" evidence="1">
    <location>
        <begin position="515"/>
        <end position="529"/>
    </location>
</feature>
<accession>A0A7C9PPP3</accession>
<dbReference type="Proteomes" id="UP000479756">
    <property type="component" value="Unassembled WGS sequence"/>
</dbReference>
<dbReference type="AlphaFoldDB" id="A0A7C9PPP3"/>
<evidence type="ECO:0000256" key="1">
    <source>
        <dbReference type="SAM" id="MobiDB-lite"/>
    </source>
</evidence>
<dbReference type="InterPro" id="IPR016450">
    <property type="entry name" value="UCP005522"/>
</dbReference>
<dbReference type="SUPFAM" id="SSF56059">
    <property type="entry name" value="Glutathione synthetase ATP-binding domain-like"/>
    <property type="match status" value="1"/>
</dbReference>
<proteinExistence type="predicted"/>
<dbReference type="PANTHER" id="PTHR34595:SF7">
    <property type="entry name" value="SLL1039 PROTEIN"/>
    <property type="match status" value="1"/>
</dbReference>
<dbReference type="EMBL" id="JAAGWZ010000005">
    <property type="protein sequence ID" value="NEM92514.1"/>
    <property type="molecule type" value="Genomic_DNA"/>
</dbReference>
<dbReference type="Gene3D" id="3.40.50.11290">
    <property type="match status" value="1"/>
</dbReference>